<reference evidence="1" key="1">
    <citation type="submission" date="2021-06" db="EMBL/GenBank/DDBJ databases">
        <title>Paracoccus bacterium XHP0099 sp. nov., isolated from the surface waters of the Yellow Sea.</title>
        <authorList>
            <person name="Xue H."/>
            <person name="Zhang D."/>
        </authorList>
    </citation>
    <scope>NUCLEOTIDE SEQUENCE</scope>
    <source>
        <strain evidence="1">XHP0099</strain>
    </source>
</reference>
<dbReference type="Pfam" id="PF03567">
    <property type="entry name" value="Sulfotransfer_2"/>
    <property type="match status" value="1"/>
</dbReference>
<keyword evidence="2" id="KW-1185">Reference proteome</keyword>
<evidence type="ECO:0000313" key="1">
    <source>
        <dbReference type="EMBL" id="MBU3029430.1"/>
    </source>
</evidence>
<dbReference type="InterPro" id="IPR005331">
    <property type="entry name" value="Sulfotransferase"/>
</dbReference>
<organism evidence="1 2">
    <name type="scientific">Paracoccus marinaquae</name>
    <dbReference type="NCBI Taxonomy" id="2841926"/>
    <lineage>
        <taxon>Bacteria</taxon>
        <taxon>Pseudomonadati</taxon>
        <taxon>Pseudomonadota</taxon>
        <taxon>Alphaproteobacteria</taxon>
        <taxon>Rhodobacterales</taxon>
        <taxon>Paracoccaceae</taxon>
        <taxon>Paracoccus</taxon>
    </lineage>
</organism>
<gene>
    <name evidence="1" type="ORF">KNW02_04740</name>
</gene>
<dbReference type="Proteomes" id="UP001166191">
    <property type="component" value="Unassembled WGS sequence"/>
</dbReference>
<proteinExistence type="predicted"/>
<accession>A0ABS6AFP6</accession>
<dbReference type="RefSeq" id="WP_216032123.1">
    <property type="nucleotide sequence ID" value="NZ_JAHKNG010000005.1"/>
</dbReference>
<sequence>MPIFKHAGKLLYFAHVPKCAGTSIENYLIARFGPAAFLDRRFPPGNRHNWSRTSPQHIPAQDLAKLFPAGFLDAGCAFVRDPLARARSAFHFHQGKRGKIPEEAEFDTWLPRIAGFDKAAHARFDDHFRPQAAMVPDWCRVFRLEDGFAEFIRWLDDWSGASHPNAIGHALSGGYRTAPPSDSLAAFVREYYAEDYERFRLPIVPAPATPA</sequence>
<comment type="caution">
    <text evidence="1">The sequence shown here is derived from an EMBL/GenBank/DDBJ whole genome shotgun (WGS) entry which is preliminary data.</text>
</comment>
<protein>
    <submittedName>
        <fullName evidence="1">Sulfotransferase family protein</fullName>
    </submittedName>
</protein>
<name>A0ABS6AFP6_9RHOB</name>
<evidence type="ECO:0000313" key="2">
    <source>
        <dbReference type="Proteomes" id="UP001166191"/>
    </source>
</evidence>
<dbReference type="EMBL" id="JAHKNG010000005">
    <property type="protein sequence ID" value="MBU3029430.1"/>
    <property type="molecule type" value="Genomic_DNA"/>
</dbReference>